<evidence type="ECO:0000256" key="1">
    <source>
        <dbReference type="SAM" id="SignalP"/>
    </source>
</evidence>
<comment type="caution">
    <text evidence="2">The sequence shown here is derived from an EMBL/GenBank/DDBJ whole genome shotgun (WGS) entry which is preliminary data.</text>
</comment>
<feature type="chain" id="PRO_5046504344" evidence="1">
    <location>
        <begin position="37"/>
        <end position="155"/>
    </location>
</feature>
<dbReference type="Proteomes" id="UP000812013">
    <property type="component" value="Unassembled WGS sequence"/>
</dbReference>
<keyword evidence="3" id="KW-1185">Reference proteome</keyword>
<keyword evidence="1" id="KW-0732">Signal</keyword>
<protein>
    <submittedName>
        <fullName evidence="2">Uncharacterized protein</fullName>
    </submittedName>
</protein>
<dbReference type="PROSITE" id="PS51318">
    <property type="entry name" value="TAT"/>
    <property type="match status" value="1"/>
</dbReference>
<proteinExistence type="predicted"/>
<dbReference type="EMBL" id="WTFF01000010">
    <property type="protein sequence ID" value="MBW5480900.1"/>
    <property type="molecule type" value="Genomic_DNA"/>
</dbReference>
<gene>
    <name evidence="2" type="ORF">GPJ59_03065</name>
</gene>
<dbReference type="InterPro" id="IPR006311">
    <property type="entry name" value="TAT_signal"/>
</dbReference>
<name>A0ABS6YZI7_9ACTN</name>
<sequence length="155" mass="16280">MRAPRRNTLLRAAAVTVTVTGAATIALALPAGAAFADSPTVTKKKAAESSVLVAVGEGRLAKLVDGPNGKRVEISAPNGNRLVTLAVLDLRHPSAYDTGWTYRLVQDGRRVKFVVVDGKRGGDSWVYDFGGRLVGQYTVPKSALPENVPGKAGRA</sequence>
<accession>A0ABS6YZI7</accession>
<evidence type="ECO:0000313" key="2">
    <source>
        <dbReference type="EMBL" id="MBW5480900.1"/>
    </source>
</evidence>
<dbReference type="RefSeq" id="WP_219664767.1">
    <property type="nucleotide sequence ID" value="NZ_WTFF01000010.1"/>
</dbReference>
<organism evidence="2 3">
    <name type="scientific">Streptomyces bambusae</name>
    <dbReference type="NCBI Taxonomy" id="1550616"/>
    <lineage>
        <taxon>Bacteria</taxon>
        <taxon>Bacillati</taxon>
        <taxon>Actinomycetota</taxon>
        <taxon>Actinomycetes</taxon>
        <taxon>Kitasatosporales</taxon>
        <taxon>Streptomycetaceae</taxon>
        <taxon>Streptomyces</taxon>
    </lineage>
</organism>
<evidence type="ECO:0000313" key="3">
    <source>
        <dbReference type="Proteomes" id="UP000812013"/>
    </source>
</evidence>
<feature type="signal peptide" evidence="1">
    <location>
        <begin position="1"/>
        <end position="36"/>
    </location>
</feature>
<reference evidence="2 3" key="1">
    <citation type="submission" date="2019-12" db="EMBL/GenBank/DDBJ databases">
        <title>Genome sequence of Streptomyces bambusae.</title>
        <authorList>
            <person name="Bansal K."/>
            <person name="Choksket S."/>
            <person name="Korpole S."/>
            <person name="Patil P.B."/>
        </authorList>
    </citation>
    <scope>NUCLEOTIDE SEQUENCE [LARGE SCALE GENOMIC DNA]</scope>
    <source>
        <strain evidence="2 3">SK60</strain>
    </source>
</reference>